<reference evidence="8" key="2">
    <citation type="submission" date="2022-03" db="EMBL/GenBank/DDBJ databases">
        <title>Draft title - Genomic analysis of global carrot germplasm unveils the trajectory of domestication and the origin of high carotenoid orange carrot.</title>
        <authorList>
            <person name="Iorizzo M."/>
            <person name="Ellison S."/>
            <person name="Senalik D."/>
            <person name="Macko-Podgorni A."/>
            <person name="Grzebelus D."/>
            <person name="Bostan H."/>
            <person name="Rolling W."/>
            <person name="Curaba J."/>
            <person name="Simon P."/>
        </authorList>
    </citation>
    <scope>NUCLEOTIDE SEQUENCE</scope>
    <source>
        <tissue evidence="8">Leaf</tissue>
    </source>
</reference>
<dbReference type="Gene3D" id="3.40.50.2000">
    <property type="entry name" value="Glycogen Phosphorylase B"/>
    <property type="match status" value="2"/>
</dbReference>
<proteinExistence type="inferred from homology"/>
<dbReference type="PANTHER" id="PTHR48044">
    <property type="entry name" value="GLYCOSYLTRANSFERASE"/>
    <property type="match status" value="1"/>
</dbReference>
<evidence type="ECO:0000313" key="8">
    <source>
        <dbReference type="EMBL" id="WOH07146.1"/>
    </source>
</evidence>
<dbReference type="InterPro" id="IPR002213">
    <property type="entry name" value="UDP_glucos_trans"/>
</dbReference>
<evidence type="ECO:0000256" key="1">
    <source>
        <dbReference type="ARBA" id="ARBA00004721"/>
    </source>
</evidence>
<evidence type="ECO:0000256" key="2">
    <source>
        <dbReference type="ARBA" id="ARBA00009995"/>
    </source>
</evidence>
<keyword evidence="5" id="KW-0414">Isoprene biosynthesis</keyword>
<dbReference type="EC" id="2.4.1.-" evidence="7"/>
<dbReference type="GO" id="GO:0016138">
    <property type="term" value="P:glycoside biosynthetic process"/>
    <property type="evidence" value="ECO:0007669"/>
    <property type="project" value="UniProtKB-ARBA"/>
</dbReference>
<dbReference type="FunFam" id="3.40.50.2000:FF:000060">
    <property type="entry name" value="Glycosyltransferase"/>
    <property type="match status" value="1"/>
</dbReference>
<keyword evidence="4 6" id="KW-0808">Transferase</keyword>
<evidence type="ECO:0000256" key="5">
    <source>
        <dbReference type="ARBA" id="ARBA00023229"/>
    </source>
</evidence>
<evidence type="ECO:0000256" key="6">
    <source>
        <dbReference type="RuleBase" id="RU003718"/>
    </source>
</evidence>
<evidence type="ECO:0000256" key="7">
    <source>
        <dbReference type="RuleBase" id="RU362057"/>
    </source>
</evidence>
<keyword evidence="3 6" id="KW-0328">Glycosyltransferase</keyword>
<sequence length="443" mass="49646">MAESKGRGITVLMLPWLGYSHVSSYLELGKRLTKRGVSVHLCSTPVNLASVKKALLNSPSIKTIEIHLPNLPELPPHYHTVNGLPPNLLSTLRKAFDMAAPNLSDIIRTLKPDLLINDIFQHWAPQVALSQNVPTVSYITNGAVTTCYWTHFEINGRHSPFPYPEIYVTDYEKAKFEKLMKVHAHGIGTAERVSSCVRESKLILVKSCDEIEGKYIDYFSTLCRKKVLPVGLLVSETVDWKQDDDCEIFEWLDKKDEASTLFVSMGTECHLSKEEVEEMASGLELSGVNFIWVVKCPDRDFIGDFLKIFRERIGEKGIILETWAPQTRILAHPSIGGFVSHCGRGSVTEALAYGVPIIAMPMQYDQPLNARVVNEAGLGAEVKRDGNGRFRGSDIAEVIKKVVVHKDGDEIRRKTKDLSKSRRESGDKYVDIVVEELLQLCNI</sequence>
<dbReference type="EMBL" id="CP093348">
    <property type="protein sequence ID" value="WOH07146.1"/>
    <property type="molecule type" value="Genomic_DNA"/>
</dbReference>
<protein>
    <recommendedName>
        <fullName evidence="7">Glycosyltransferase</fullName>
        <ecNumber evidence="7">2.4.1.-</ecNumber>
    </recommendedName>
</protein>
<dbReference type="Pfam" id="PF00201">
    <property type="entry name" value="UDPGT"/>
    <property type="match status" value="1"/>
</dbReference>
<gene>
    <name evidence="8" type="ORF">DCAR_0626575</name>
</gene>
<evidence type="ECO:0000256" key="3">
    <source>
        <dbReference type="ARBA" id="ARBA00022676"/>
    </source>
</evidence>
<dbReference type="InterPro" id="IPR035595">
    <property type="entry name" value="UDP_glycos_trans_CS"/>
</dbReference>
<comment type="similarity">
    <text evidence="2 6">Belongs to the UDP-glycosyltransferase family.</text>
</comment>
<accession>A0AAF1B8F1</accession>
<dbReference type="KEGG" id="dcr:108225121"/>
<organism evidence="8 9">
    <name type="scientific">Daucus carota subsp. sativus</name>
    <name type="common">Carrot</name>
    <dbReference type="NCBI Taxonomy" id="79200"/>
    <lineage>
        <taxon>Eukaryota</taxon>
        <taxon>Viridiplantae</taxon>
        <taxon>Streptophyta</taxon>
        <taxon>Embryophyta</taxon>
        <taxon>Tracheophyta</taxon>
        <taxon>Spermatophyta</taxon>
        <taxon>Magnoliopsida</taxon>
        <taxon>eudicotyledons</taxon>
        <taxon>Gunneridae</taxon>
        <taxon>Pentapetalae</taxon>
        <taxon>asterids</taxon>
        <taxon>campanulids</taxon>
        <taxon>Apiales</taxon>
        <taxon>Apiaceae</taxon>
        <taxon>Apioideae</taxon>
        <taxon>Scandiceae</taxon>
        <taxon>Daucinae</taxon>
        <taxon>Daucus</taxon>
        <taxon>Daucus sect. Daucus</taxon>
    </lineage>
</organism>
<dbReference type="CDD" id="cd03784">
    <property type="entry name" value="GT1_Gtf-like"/>
    <property type="match status" value="1"/>
</dbReference>
<evidence type="ECO:0000313" key="9">
    <source>
        <dbReference type="Proteomes" id="UP000077755"/>
    </source>
</evidence>
<dbReference type="SUPFAM" id="SSF53756">
    <property type="entry name" value="UDP-Glycosyltransferase/glycogen phosphorylase"/>
    <property type="match status" value="1"/>
</dbReference>
<dbReference type="AlphaFoldDB" id="A0AAF1B8F1"/>
<dbReference type="PANTHER" id="PTHR48044:SF29">
    <property type="entry name" value="GLYCOSYLTRANSFERASE"/>
    <property type="match status" value="1"/>
</dbReference>
<name>A0AAF1B8F1_DAUCS</name>
<dbReference type="GO" id="GO:0008194">
    <property type="term" value="F:UDP-glycosyltransferase activity"/>
    <property type="evidence" value="ECO:0007669"/>
    <property type="project" value="InterPro"/>
</dbReference>
<dbReference type="GO" id="GO:0008299">
    <property type="term" value="P:isoprenoid biosynthetic process"/>
    <property type="evidence" value="ECO:0007669"/>
    <property type="project" value="UniProtKB-KW"/>
</dbReference>
<dbReference type="PROSITE" id="PS00375">
    <property type="entry name" value="UDPGT"/>
    <property type="match status" value="1"/>
</dbReference>
<reference evidence="8" key="1">
    <citation type="journal article" date="2016" name="Nat. Genet.">
        <title>A high-quality carrot genome assembly provides new insights into carotenoid accumulation and asterid genome evolution.</title>
        <authorList>
            <person name="Iorizzo M."/>
            <person name="Ellison S."/>
            <person name="Senalik D."/>
            <person name="Zeng P."/>
            <person name="Satapoomin P."/>
            <person name="Huang J."/>
            <person name="Bowman M."/>
            <person name="Iovene M."/>
            <person name="Sanseverino W."/>
            <person name="Cavagnaro P."/>
            <person name="Yildiz M."/>
            <person name="Macko-Podgorni A."/>
            <person name="Moranska E."/>
            <person name="Grzebelus E."/>
            <person name="Grzebelus D."/>
            <person name="Ashrafi H."/>
            <person name="Zheng Z."/>
            <person name="Cheng S."/>
            <person name="Spooner D."/>
            <person name="Van Deynze A."/>
            <person name="Simon P."/>
        </authorList>
    </citation>
    <scope>NUCLEOTIDE SEQUENCE</scope>
    <source>
        <tissue evidence="8">Leaf</tissue>
    </source>
</reference>
<comment type="pathway">
    <text evidence="1">Secondary metabolite biosynthesis; terpenoid biosynthesis.</text>
</comment>
<evidence type="ECO:0000256" key="4">
    <source>
        <dbReference type="ARBA" id="ARBA00022679"/>
    </source>
</evidence>
<dbReference type="Proteomes" id="UP000077755">
    <property type="component" value="Chromosome 6"/>
</dbReference>
<keyword evidence="9" id="KW-1185">Reference proteome</keyword>